<dbReference type="EMBL" id="VSLD01000013">
    <property type="protein sequence ID" value="TYC96318.1"/>
    <property type="molecule type" value="Genomic_DNA"/>
</dbReference>
<dbReference type="RefSeq" id="WP_148601824.1">
    <property type="nucleotide sequence ID" value="NZ_VSLD01000013.1"/>
</dbReference>
<evidence type="ECO:0000313" key="2">
    <source>
        <dbReference type="Proteomes" id="UP000323410"/>
    </source>
</evidence>
<gene>
    <name evidence="1" type="ORF">FQ377_14105</name>
</gene>
<proteinExistence type="predicted"/>
<reference evidence="1 2" key="1">
    <citation type="submission" date="2019-08" db="EMBL/GenBank/DDBJ databases">
        <title>Genone of Arthrobacter echini P9.</title>
        <authorList>
            <person name="Bowman J.P."/>
        </authorList>
    </citation>
    <scope>NUCLEOTIDE SEQUENCE [LARGE SCALE GENOMIC DNA]</scope>
    <source>
        <strain evidence="1 2">P9</strain>
    </source>
</reference>
<dbReference type="Proteomes" id="UP000323410">
    <property type="component" value="Unassembled WGS sequence"/>
</dbReference>
<organism evidence="1 2">
    <name type="scientific">Arthrobacter echini</name>
    <dbReference type="NCBI Taxonomy" id="1529066"/>
    <lineage>
        <taxon>Bacteria</taxon>
        <taxon>Bacillati</taxon>
        <taxon>Actinomycetota</taxon>
        <taxon>Actinomycetes</taxon>
        <taxon>Micrococcales</taxon>
        <taxon>Micrococcaceae</taxon>
        <taxon>Arthrobacter</taxon>
    </lineage>
</organism>
<evidence type="ECO:0000313" key="1">
    <source>
        <dbReference type="EMBL" id="TYC96318.1"/>
    </source>
</evidence>
<dbReference type="OrthoDB" id="4941564at2"/>
<dbReference type="AlphaFoldDB" id="A0A5D0XJA6"/>
<name>A0A5D0XJA6_9MICC</name>
<keyword evidence="2" id="KW-1185">Reference proteome</keyword>
<comment type="caution">
    <text evidence="1">The sequence shown here is derived from an EMBL/GenBank/DDBJ whole genome shotgun (WGS) entry which is preliminary data.</text>
</comment>
<sequence length="176" mass="19376">MNVTSTVLLNPDPGVIVRLIDTVVSTPWPEDPNKFDAYFASIGCTPGPLFEHKDDLPESAHGALLMPEVSMEDGSCASLAGKLYDLGFFFYPGTQHSRVLAGPAFETIRERLTDAYGKATDETDHGQGNRSASWEVKETSIDLYAHVNLAPVLQLGLSHRDLTLLHDKLFIEKRGY</sequence>
<accession>A0A5D0XJA6</accession>
<protein>
    <submittedName>
        <fullName evidence="1">Uncharacterized protein</fullName>
    </submittedName>
</protein>